<dbReference type="PROSITE" id="PS00069">
    <property type="entry name" value="G6P_DEHYDROGENASE"/>
    <property type="match status" value="1"/>
</dbReference>
<dbReference type="AlphaFoldDB" id="A0A853CQ30"/>
<dbReference type="GO" id="GO:0005829">
    <property type="term" value="C:cytosol"/>
    <property type="evidence" value="ECO:0007669"/>
    <property type="project" value="TreeGrafter"/>
</dbReference>
<feature type="binding site" evidence="7">
    <location>
        <position position="236"/>
    </location>
    <ligand>
        <name>substrate</name>
    </ligand>
</feature>
<dbReference type="InterPro" id="IPR019796">
    <property type="entry name" value="G6P_DH_AS"/>
</dbReference>
<evidence type="ECO:0000256" key="5">
    <source>
        <dbReference type="ARBA" id="ARBA00023002"/>
    </source>
</evidence>
<dbReference type="GO" id="GO:0004345">
    <property type="term" value="F:glucose-6-phosphate dehydrogenase activity"/>
    <property type="evidence" value="ECO:0007669"/>
    <property type="project" value="UniProtKB-UniRule"/>
</dbReference>
<dbReference type="RefSeq" id="WP_179721798.1">
    <property type="nucleotide sequence ID" value="NZ_JACBZT010000001.1"/>
</dbReference>
<organism evidence="10 11">
    <name type="scientific">Petropleomorpha daqingensis</name>
    <dbReference type="NCBI Taxonomy" id="2026353"/>
    <lineage>
        <taxon>Bacteria</taxon>
        <taxon>Bacillati</taxon>
        <taxon>Actinomycetota</taxon>
        <taxon>Actinomycetes</taxon>
        <taxon>Geodermatophilales</taxon>
        <taxon>Geodermatophilaceae</taxon>
        <taxon>Petropleomorpha</taxon>
    </lineage>
</organism>
<protein>
    <recommendedName>
        <fullName evidence="7">Glucose-6-phosphate 1-dehydrogenase</fullName>
        <shortName evidence="7">G6PD</shortName>
        <ecNumber evidence="7">1.1.1.49</ecNumber>
    </recommendedName>
</protein>
<dbReference type="InterPro" id="IPR022674">
    <property type="entry name" value="G6P_DH_NAD-bd"/>
</dbReference>
<dbReference type="UniPathway" id="UPA00115">
    <property type="reaction ID" value="UER00408"/>
</dbReference>
<dbReference type="Gene3D" id="3.40.50.720">
    <property type="entry name" value="NAD(P)-binding Rossmann-like Domain"/>
    <property type="match status" value="1"/>
</dbReference>
<comment type="pathway">
    <text evidence="1 7">Carbohydrate degradation; pentose phosphate pathway; D-ribulose 5-phosphate from D-glucose 6-phosphate (oxidative stage): step 1/3.</text>
</comment>
<dbReference type="HAMAP" id="MF_00966">
    <property type="entry name" value="G6PD"/>
    <property type="match status" value="1"/>
</dbReference>
<feature type="binding site" evidence="7">
    <location>
        <position position="198"/>
    </location>
    <ligand>
        <name>substrate</name>
    </ligand>
</feature>
<keyword evidence="3 7" id="KW-0313">Glucose metabolism</keyword>
<comment type="catalytic activity">
    <reaction evidence="7">
        <text>D-glucose 6-phosphate + NADP(+) = 6-phospho-D-glucono-1,5-lactone + NADPH + H(+)</text>
        <dbReference type="Rhea" id="RHEA:15841"/>
        <dbReference type="ChEBI" id="CHEBI:15378"/>
        <dbReference type="ChEBI" id="CHEBI:57783"/>
        <dbReference type="ChEBI" id="CHEBI:57955"/>
        <dbReference type="ChEBI" id="CHEBI:58349"/>
        <dbReference type="ChEBI" id="CHEBI:61548"/>
        <dbReference type="EC" id="1.1.1.49"/>
    </reaction>
</comment>
<evidence type="ECO:0000259" key="8">
    <source>
        <dbReference type="Pfam" id="PF00479"/>
    </source>
</evidence>
<feature type="domain" description="Glucose-6-phosphate dehydrogenase NAD-binding" evidence="8">
    <location>
        <begin position="24"/>
        <end position="207"/>
    </location>
</feature>
<feature type="binding site" evidence="7">
    <location>
        <position position="358"/>
    </location>
    <ligand>
        <name>substrate</name>
    </ligand>
</feature>
<dbReference type="Proteomes" id="UP000541969">
    <property type="component" value="Unassembled WGS sequence"/>
</dbReference>
<dbReference type="FunFam" id="3.30.360.10:FF:000011">
    <property type="entry name" value="Glucose-6-phosphate 1-dehydrogenase"/>
    <property type="match status" value="1"/>
</dbReference>
<dbReference type="GO" id="GO:0006006">
    <property type="term" value="P:glucose metabolic process"/>
    <property type="evidence" value="ECO:0007669"/>
    <property type="project" value="UniProtKB-KW"/>
</dbReference>
<evidence type="ECO:0000313" key="11">
    <source>
        <dbReference type="Proteomes" id="UP000541969"/>
    </source>
</evidence>
<dbReference type="GO" id="GO:0050661">
    <property type="term" value="F:NADP binding"/>
    <property type="evidence" value="ECO:0007669"/>
    <property type="project" value="UniProtKB-UniRule"/>
</dbReference>
<evidence type="ECO:0000256" key="7">
    <source>
        <dbReference type="HAMAP-Rule" id="MF_00966"/>
    </source>
</evidence>
<dbReference type="SUPFAM" id="SSF51735">
    <property type="entry name" value="NAD(P)-binding Rossmann-fold domains"/>
    <property type="match status" value="1"/>
</dbReference>
<keyword evidence="11" id="KW-1185">Reference proteome</keyword>
<feature type="domain" description="Glucose-6-phosphate dehydrogenase C-terminal" evidence="9">
    <location>
        <begin position="209"/>
        <end position="503"/>
    </location>
</feature>
<dbReference type="EC" id="1.1.1.49" evidence="7"/>
<dbReference type="PANTHER" id="PTHR23429">
    <property type="entry name" value="GLUCOSE-6-PHOSPHATE 1-DEHYDROGENASE G6PD"/>
    <property type="match status" value="1"/>
</dbReference>
<dbReference type="PANTHER" id="PTHR23429:SF0">
    <property type="entry name" value="GLUCOSE-6-PHOSPHATE 1-DEHYDROGENASE"/>
    <property type="match status" value="1"/>
</dbReference>
<keyword evidence="4 7" id="KW-0521">NADP</keyword>
<reference evidence="10 11" key="1">
    <citation type="submission" date="2020-07" db="EMBL/GenBank/DDBJ databases">
        <title>Sequencing the genomes of 1000 actinobacteria strains.</title>
        <authorList>
            <person name="Klenk H.-P."/>
        </authorList>
    </citation>
    <scope>NUCLEOTIDE SEQUENCE [LARGE SCALE GENOMIC DNA]</scope>
    <source>
        <strain evidence="10 11">DSM 104001</strain>
    </source>
</reference>
<feature type="binding site" evidence="7">
    <location>
        <position position="168"/>
    </location>
    <ligand>
        <name>NADP(+)</name>
        <dbReference type="ChEBI" id="CHEBI:58349"/>
    </ligand>
</feature>
<comment type="caution">
    <text evidence="7">Lacks conserved residue(s) required for the propagation of feature annotation.</text>
</comment>
<feature type="binding site" evidence="7">
    <location>
        <position position="255"/>
    </location>
    <ligand>
        <name>substrate</name>
    </ligand>
</feature>
<dbReference type="PIRSF" id="PIRSF000110">
    <property type="entry name" value="G6PD"/>
    <property type="match status" value="1"/>
</dbReference>
<dbReference type="InterPro" id="IPR001282">
    <property type="entry name" value="G6P_DH"/>
</dbReference>
<dbReference type="Pfam" id="PF02781">
    <property type="entry name" value="G6PD_C"/>
    <property type="match status" value="1"/>
</dbReference>
<evidence type="ECO:0000313" key="10">
    <source>
        <dbReference type="EMBL" id="NYJ08869.1"/>
    </source>
</evidence>
<evidence type="ECO:0000256" key="4">
    <source>
        <dbReference type="ARBA" id="ARBA00022857"/>
    </source>
</evidence>
<feature type="binding site" evidence="7">
    <location>
        <position position="202"/>
    </location>
    <ligand>
        <name>substrate</name>
    </ligand>
</feature>
<dbReference type="PRINTS" id="PR00079">
    <property type="entry name" value="G6PDHDRGNASE"/>
</dbReference>
<gene>
    <name evidence="7" type="primary">zwf</name>
    <name evidence="10" type="ORF">GGQ55_005147</name>
</gene>
<keyword evidence="6 7" id="KW-0119">Carbohydrate metabolism</keyword>
<dbReference type="InterPro" id="IPR036291">
    <property type="entry name" value="NAD(P)-bd_dom_sf"/>
</dbReference>
<name>A0A853CQ30_9ACTN</name>
<evidence type="ECO:0000256" key="3">
    <source>
        <dbReference type="ARBA" id="ARBA00022526"/>
    </source>
</evidence>
<dbReference type="Gene3D" id="3.30.360.10">
    <property type="entry name" value="Dihydrodipicolinate Reductase, domain 2"/>
    <property type="match status" value="1"/>
</dbReference>
<dbReference type="EMBL" id="JACBZT010000001">
    <property type="protein sequence ID" value="NYJ08869.1"/>
    <property type="molecule type" value="Genomic_DNA"/>
</dbReference>
<dbReference type="SUPFAM" id="SSF55347">
    <property type="entry name" value="Glyceraldehyde-3-phosphate dehydrogenase-like, C-terminal domain"/>
    <property type="match status" value="1"/>
</dbReference>
<evidence type="ECO:0000256" key="2">
    <source>
        <dbReference type="ARBA" id="ARBA00009975"/>
    </source>
</evidence>
<comment type="caution">
    <text evidence="10">The sequence shown here is derived from an EMBL/GenBank/DDBJ whole genome shotgun (WGS) entry which is preliminary data.</text>
</comment>
<sequence length="505" mass="56846">MITNPLRDPRDRRLPRVPEPCALVVFGITGDLARKKLLPAIYDLANRGLLPTNFALLGFARRDWGDSDFADLARDAARNAARTPWREEVWDQLASSVRFVQGSFDDDNAFDELADTLNELEGSHGIGGNAAFYLSIPPAMFPVVLKQMQRTGMAESTPDRWRRVVVEKPFGTDLPSSRELNALVDSVFSADDVFRIDHYLGKETVQNLLALRFANTLFEPIWNGHHVDSVQITMAEDVGIGGRAGFYEKTGAARDVLQNHLLQLLALTAMEEPVEFSAEEIRTEKLKVLRAISLPEDLETFAIRGQYEQGWLAGQRAKGYRQEEGVDPKSKTETFAAVRLGVETRRWAGVPFYLRTGKRLPRRVTEIALSFKRAPHLPFAPTDTEELGNNQLVVRVQPDEGVTLKFGSKVPGSVMEVRDVSMDFLYGEQFTEASPEAYERLLLDVLLGDATLFPRNAEVEASWRVIDPLEEFWTGTTPHFYRAGEWGPRAADEMLAAEGRRWRRP</sequence>
<dbReference type="NCBIfam" id="TIGR00871">
    <property type="entry name" value="zwf"/>
    <property type="match status" value="1"/>
</dbReference>
<feature type="binding site" evidence="7">
    <location>
        <position position="61"/>
    </location>
    <ligand>
        <name>NADP(+)</name>
        <dbReference type="ChEBI" id="CHEBI:58349"/>
    </ligand>
</feature>
<evidence type="ECO:0000256" key="1">
    <source>
        <dbReference type="ARBA" id="ARBA00004937"/>
    </source>
</evidence>
<proteinExistence type="inferred from homology"/>
<accession>A0A853CQ30</accession>
<dbReference type="Pfam" id="PF00479">
    <property type="entry name" value="G6PD_N"/>
    <property type="match status" value="1"/>
</dbReference>
<keyword evidence="5 7" id="KW-0560">Oxidoreductase</keyword>
<comment type="similarity">
    <text evidence="2 7">Belongs to the glucose-6-phosphate dehydrogenase family.</text>
</comment>
<dbReference type="InterPro" id="IPR022675">
    <property type="entry name" value="G6P_DH_C"/>
</dbReference>
<feature type="active site" description="Proton acceptor" evidence="7">
    <location>
        <position position="260"/>
    </location>
</feature>
<evidence type="ECO:0000259" key="9">
    <source>
        <dbReference type="Pfam" id="PF02781"/>
    </source>
</evidence>
<comment type="function">
    <text evidence="7">Catalyzes the oxidation of glucose 6-phosphate to 6-phosphogluconolactone.</text>
</comment>
<dbReference type="GO" id="GO:0009051">
    <property type="term" value="P:pentose-phosphate shunt, oxidative branch"/>
    <property type="evidence" value="ECO:0007669"/>
    <property type="project" value="TreeGrafter"/>
</dbReference>
<evidence type="ECO:0000256" key="6">
    <source>
        <dbReference type="ARBA" id="ARBA00023277"/>
    </source>
</evidence>